<dbReference type="GO" id="GO:0048812">
    <property type="term" value="P:neuron projection morphogenesis"/>
    <property type="evidence" value="ECO:0007669"/>
    <property type="project" value="TreeGrafter"/>
</dbReference>
<proteinExistence type="inferred from homology"/>
<evidence type="ECO:0000313" key="4">
    <source>
        <dbReference type="Proteomes" id="UP000821853"/>
    </source>
</evidence>
<dbReference type="InterPro" id="IPR019137">
    <property type="entry name" value="Nck-associated_protein-1"/>
</dbReference>
<accession>A0A9J6FSE4</accession>
<dbReference type="VEuPathDB" id="VectorBase:HLOH_054115"/>
<organism evidence="3 4">
    <name type="scientific">Haemaphysalis longicornis</name>
    <name type="common">Bush tick</name>
    <dbReference type="NCBI Taxonomy" id="44386"/>
    <lineage>
        <taxon>Eukaryota</taxon>
        <taxon>Metazoa</taxon>
        <taxon>Ecdysozoa</taxon>
        <taxon>Arthropoda</taxon>
        <taxon>Chelicerata</taxon>
        <taxon>Arachnida</taxon>
        <taxon>Acari</taxon>
        <taxon>Parasitiformes</taxon>
        <taxon>Ixodida</taxon>
        <taxon>Ixodoidea</taxon>
        <taxon>Ixodidae</taxon>
        <taxon>Haemaphysalinae</taxon>
        <taxon>Haemaphysalis</taxon>
    </lineage>
</organism>
<reference evidence="3 4" key="1">
    <citation type="journal article" date="2020" name="Cell">
        <title>Large-Scale Comparative Analyses of Tick Genomes Elucidate Their Genetic Diversity and Vector Capacities.</title>
        <authorList>
            <consortium name="Tick Genome and Microbiome Consortium (TIGMIC)"/>
            <person name="Jia N."/>
            <person name="Wang J."/>
            <person name="Shi W."/>
            <person name="Du L."/>
            <person name="Sun Y."/>
            <person name="Zhan W."/>
            <person name="Jiang J.F."/>
            <person name="Wang Q."/>
            <person name="Zhang B."/>
            <person name="Ji P."/>
            <person name="Bell-Sakyi L."/>
            <person name="Cui X.M."/>
            <person name="Yuan T.T."/>
            <person name="Jiang B.G."/>
            <person name="Yang W.F."/>
            <person name="Lam T.T."/>
            <person name="Chang Q.C."/>
            <person name="Ding S.J."/>
            <person name="Wang X.J."/>
            <person name="Zhu J.G."/>
            <person name="Ruan X.D."/>
            <person name="Zhao L."/>
            <person name="Wei J.T."/>
            <person name="Ye R.Z."/>
            <person name="Que T.C."/>
            <person name="Du C.H."/>
            <person name="Zhou Y.H."/>
            <person name="Cheng J.X."/>
            <person name="Dai P.F."/>
            <person name="Guo W.B."/>
            <person name="Han X.H."/>
            <person name="Huang E.J."/>
            <person name="Li L.F."/>
            <person name="Wei W."/>
            <person name="Gao Y.C."/>
            <person name="Liu J.Z."/>
            <person name="Shao H.Z."/>
            <person name="Wang X."/>
            <person name="Wang C.C."/>
            <person name="Yang T.C."/>
            <person name="Huo Q.B."/>
            <person name="Li W."/>
            <person name="Chen H.Y."/>
            <person name="Chen S.E."/>
            <person name="Zhou L.G."/>
            <person name="Ni X.B."/>
            <person name="Tian J.H."/>
            <person name="Sheng Y."/>
            <person name="Liu T."/>
            <person name="Pan Y.S."/>
            <person name="Xia L.Y."/>
            <person name="Li J."/>
            <person name="Zhao F."/>
            <person name="Cao W.C."/>
        </authorList>
    </citation>
    <scope>NUCLEOTIDE SEQUENCE [LARGE SCALE GENOMIC DNA]</scope>
    <source>
        <strain evidence="3">HaeL-2018</strain>
    </source>
</reference>
<dbReference type="OrthoDB" id="548214at2759"/>
<feature type="region of interest" description="Disordered" evidence="2">
    <location>
        <begin position="70"/>
        <end position="114"/>
    </location>
</feature>
<evidence type="ECO:0000313" key="3">
    <source>
        <dbReference type="EMBL" id="KAH9366077.1"/>
    </source>
</evidence>
<name>A0A9J6FSE4_HAELO</name>
<dbReference type="Proteomes" id="UP000821853">
    <property type="component" value="Chromosome 2"/>
</dbReference>
<dbReference type="AlphaFoldDB" id="A0A9J6FSE4"/>
<dbReference type="GO" id="GO:0016477">
    <property type="term" value="P:cell migration"/>
    <property type="evidence" value="ECO:0007669"/>
    <property type="project" value="TreeGrafter"/>
</dbReference>
<dbReference type="PANTHER" id="PTHR12093">
    <property type="entry name" value="NCK-ASSOCIATED PROTEIN 1"/>
    <property type="match status" value="1"/>
</dbReference>
<sequence>MMTTVAFSSPSLQRHHIGDRSLTLVNAFLDEMSKEAKNIITTICDEQCTLSDRLLPKHSAPHMALLAMHQRKQRGDKKHHHNAHHHQRGGAGQGGTAAAPRDKPGAESYRRTREELSTMDKLHMALTELCYAINYASSIHVWEHTFAPREYLAQHLENRFNKALVGMVMYNAESHEIAKPSELLSSVQAYMSVLQGIENHVHVDVTRVFNNVLLQQTQAQDSHGDKTIATLYTNWYLEVLLRKVTAGHMCYSPLHRAFVNLVHDGGQQVPFTAEEFSDVQGKADFPGCKAY</sequence>
<evidence type="ECO:0000256" key="2">
    <source>
        <dbReference type="SAM" id="MobiDB-lite"/>
    </source>
</evidence>
<dbReference type="Pfam" id="PF09735">
    <property type="entry name" value="Nckap1"/>
    <property type="match status" value="1"/>
</dbReference>
<feature type="compositionally biased region" description="Basic residues" evidence="2">
    <location>
        <begin position="70"/>
        <end position="88"/>
    </location>
</feature>
<dbReference type="EMBL" id="JABSTR010000004">
    <property type="protein sequence ID" value="KAH9366077.1"/>
    <property type="molecule type" value="Genomic_DNA"/>
</dbReference>
<protein>
    <recommendedName>
        <fullName evidence="5">Membrane-associated protein Hem</fullName>
    </recommendedName>
</protein>
<dbReference type="GO" id="GO:0030031">
    <property type="term" value="P:cell projection assembly"/>
    <property type="evidence" value="ECO:0007669"/>
    <property type="project" value="TreeGrafter"/>
</dbReference>
<dbReference type="PANTHER" id="PTHR12093:SF10">
    <property type="entry name" value="MEMBRANE-ASSOCIATED PROTEIN HEM"/>
    <property type="match status" value="1"/>
</dbReference>
<comment type="similarity">
    <text evidence="1">Belongs to the HEM-1/HEM-2 family.</text>
</comment>
<gene>
    <name evidence="3" type="ORF">HPB48_011206</name>
</gene>
<comment type="caution">
    <text evidence="3">The sequence shown here is derived from an EMBL/GenBank/DDBJ whole genome shotgun (WGS) entry which is preliminary data.</text>
</comment>
<dbReference type="OMA" id="FIHSISH"/>
<keyword evidence="4" id="KW-1185">Reference proteome</keyword>
<dbReference type="GO" id="GO:0030866">
    <property type="term" value="P:cortical actin cytoskeleton organization"/>
    <property type="evidence" value="ECO:0007669"/>
    <property type="project" value="TreeGrafter"/>
</dbReference>
<dbReference type="GO" id="GO:0031209">
    <property type="term" value="C:SCAR complex"/>
    <property type="evidence" value="ECO:0007669"/>
    <property type="project" value="TreeGrafter"/>
</dbReference>
<evidence type="ECO:0000256" key="1">
    <source>
        <dbReference type="ARBA" id="ARBA00037947"/>
    </source>
</evidence>
<evidence type="ECO:0008006" key="5">
    <source>
        <dbReference type="Google" id="ProtNLM"/>
    </source>
</evidence>
<feature type="compositionally biased region" description="Basic and acidic residues" evidence="2">
    <location>
        <begin position="100"/>
        <end position="114"/>
    </location>
</feature>